<protein>
    <recommendedName>
        <fullName evidence="3">BZIP domain-containing protein</fullName>
    </recommendedName>
</protein>
<comment type="caution">
    <text evidence="4">The sequence shown here is derived from an EMBL/GenBank/DDBJ whole genome shotgun (WGS) entry which is preliminary data.</text>
</comment>
<gene>
    <name evidence="4" type="ORF">BDN70DRAFT_989746</name>
</gene>
<dbReference type="Gene3D" id="1.20.5.170">
    <property type="match status" value="1"/>
</dbReference>
<dbReference type="EMBL" id="MU155145">
    <property type="protein sequence ID" value="KAF9484296.1"/>
    <property type="molecule type" value="Genomic_DNA"/>
</dbReference>
<dbReference type="AlphaFoldDB" id="A0A9P6CXN0"/>
<dbReference type="Proteomes" id="UP000807469">
    <property type="component" value="Unassembled WGS sequence"/>
</dbReference>
<dbReference type="OrthoDB" id="2015515at2759"/>
<evidence type="ECO:0000256" key="2">
    <source>
        <dbReference type="SAM" id="MobiDB-lite"/>
    </source>
</evidence>
<dbReference type="InterPro" id="IPR013785">
    <property type="entry name" value="Aldolase_TIM"/>
</dbReference>
<dbReference type="Gene3D" id="3.20.20.70">
    <property type="entry name" value="Aldolase class I"/>
    <property type="match status" value="1"/>
</dbReference>
<keyword evidence="5" id="KW-1185">Reference proteome</keyword>
<name>A0A9P6CXN0_9AGAR</name>
<dbReference type="PROSITE" id="PS00036">
    <property type="entry name" value="BZIP_BASIC"/>
    <property type="match status" value="1"/>
</dbReference>
<proteinExistence type="predicted"/>
<accession>A0A9P6CXN0</accession>
<keyword evidence="1" id="KW-0704">Schiff base</keyword>
<dbReference type="Pfam" id="PF00923">
    <property type="entry name" value="TAL_FSA"/>
    <property type="match status" value="1"/>
</dbReference>
<feature type="compositionally biased region" description="Polar residues" evidence="2">
    <location>
        <begin position="162"/>
        <end position="188"/>
    </location>
</feature>
<dbReference type="CDD" id="cd14686">
    <property type="entry name" value="bZIP"/>
    <property type="match status" value="1"/>
</dbReference>
<feature type="domain" description="BZIP" evidence="3">
    <location>
        <begin position="16"/>
        <end position="29"/>
    </location>
</feature>
<evidence type="ECO:0000313" key="5">
    <source>
        <dbReference type="Proteomes" id="UP000807469"/>
    </source>
</evidence>
<evidence type="ECO:0000259" key="3">
    <source>
        <dbReference type="PROSITE" id="PS00036"/>
    </source>
</evidence>
<dbReference type="PANTHER" id="PTHR10683">
    <property type="entry name" value="TRANSALDOLASE"/>
    <property type="match status" value="1"/>
</dbReference>
<dbReference type="InterPro" id="IPR001585">
    <property type="entry name" value="TAL/FSA"/>
</dbReference>
<feature type="region of interest" description="Disordered" evidence="2">
    <location>
        <begin position="94"/>
        <end position="201"/>
    </location>
</feature>
<evidence type="ECO:0000313" key="4">
    <source>
        <dbReference type="EMBL" id="KAF9484296.1"/>
    </source>
</evidence>
<reference evidence="4" key="1">
    <citation type="submission" date="2020-11" db="EMBL/GenBank/DDBJ databases">
        <authorList>
            <consortium name="DOE Joint Genome Institute"/>
            <person name="Ahrendt S."/>
            <person name="Riley R."/>
            <person name="Andreopoulos W."/>
            <person name="Labutti K."/>
            <person name="Pangilinan J."/>
            <person name="Ruiz-Duenas F.J."/>
            <person name="Barrasa J.M."/>
            <person name="Sanchez-Garcia M."/>
            <person name="Camarero S."/>
            <person name="Miyauchi S."/>
            <person name="Serrano A."/>
            <person name="Linde D."/>
            <person name="Babiker R."/>
            <person name="Drula E."/>
            <person name="Ayuso-Fernandez I."/>
            <person name="Pacheco R."/>
            <person name="Padilla G."/>
            <person name="Ferreira P."/>
            <person name="Barriuso J."/>
            <person name="Kellner H."/>
            <person name="Castanera R."/>
            <person name="Alfaro M."/>
            <person name="Ramirez L."/>
            <person name="Pisabarro A.G."/>
            <person name="Kuo A."/>
            <person name="Tritt A."/>
            <person name="Lipzen A."/>
            <person name="He G."/>
            <person name="Yan M."/>
            <person name="Ng V."/>
            <person name="Cullen D."/>
            <person name="Martin F."/>
            <person name="Rosso M.-N."/>
            <person name="Henrissat B."/>
            <person name="Hibbett D."/>
            <person name="Martinez A.T."/>
            <person name="Grigoriev I.V."/>
        </authorList>
    </citation>
    <scope>NUCLEOTIDE SEQUENCE</scope>
    <source>
        <strain evidence="4">CIRM-BRFM 674</strain>
    </source>
</reference>
<sequence>MSSGTHTAQAERPQERSRNAKAQARHRAKRKAYIDQLEQSVTKLQIAVGYTSEQVSALPPPLLKIRELEQDNARLQKENDELRRLLDPNSRALVSDSTRRSLGPYQDSRMCDRDYSMKRRKAQDGVYISPSDTPPHGFESNSRPPPPLTIPQPSTHHYGGALSSSSHSHTGNQNGSLFNMHGTPTFQMPNTPSGSSATSSPPFSASIFPLPILSPALYWSSPVQMQGSSHLPMDHRQHISEHHTMPSYSQQSPHYTSVKIEDDHYSTATTPAPSHSSMSTTTHYSYSSAQSHQNHSNMDWHKLSMHDFFSGSVLTPARVAKALNEHDMVYYVWAAAEKVFRSKWPEEPVKKNHTLFISRVIDQLFFELASAIGDRIAGPCVVLISYKEHDDMSSIVETAQRMHRTFATHGVPRESVIVSIPATEAGILAARVLEGEGMITCLHFVTSLVHAQACVEAGVSAISVSVGPLLNLYERRRNTVYQNLKDHPGIEAIQAILAYFKVNGIKTKVLGADFRSLAEIGLLSECDAVCVSADQIDRLSWSQVPTASLDLSEEPQVILRARQAKFPTDLLTKDGGFATWFSSESRSLASTLLHDVLKDTQDQMQIIEHVVEEEVIRRMALRGPLKKPSDVDKAFDLKPKSPSHAITDNPSDLYQDWPLSSARYEEYNENEEYF</sequence>
<feature type="region of interest" description="Disordered" evidence="2">
    <location>
        <begin position="1"/>
        <end position="31"/>
    </location>
</feature>
<dbReference type="SUPFAM" id="SSF51569">
    <property type="entry name" value="Aldolase"/>
    <property type="match status" value="1"/>
</dbReference>
<dbReference type="GO" id="GO:0003700">
    <property type="term" value="F:DNA-binding transcription factor activity"/>
    <property type="evidence" value="ECO:0007669"/>
    <property type="project" value="InterPro"/>
</dbReference>
<dbReference type="GO" id="GO:0005975">
    <property type="term" value="P:carbohydrate metabolic process"/>
    <property type="evidence" value="ECO:0007669"/>
    <property type="project" value="InterPro"/>
</dbReference>
<evidence type="ECO:0000256" key="1">
    <source>
        <dbReference type="ARBA" id="ARBA00023270"/>
    </source>
</evidence>
<organism evidence="4 5">
    <name type="scientific">Pholiota conissans</name>
    <dbReference type="NCBI Taxonomy" id="109636"/>
    <lineage>
        <taxon>Eukaryota</taxon>
        <taxon>Fungi</taxon>
        <taxon>Dikarya</taxon>
        <taxon>Basidiomycota</taxon>
        <taxon>Agaricomycotina</taxon>
        <taxon>Agaricomycetes</taxon>
        <taxon>Agaricomycetidae</taxon>
        <taxon>Agaricales</taxon>
        <taxon>Agaricineae</taxon>
        <taxon>Strophariaceae</taxon>
        <taxon>Pholiota</taxon>
    </lineage>
</organism>
<feature type="compositionally biased region" description="Low complexity" evidence="2">
    <location>
        <begin position="189"/>
        <end position="201"/>
    </location>
</feature>
<dbReference type="InterPro" id="IPR004827">
    <property type="entry name" value="bZIP"/>
</dbReference>
<dbReference type="PANTHER" id="PTHR10683:SF18">
    <property type="entry name" value="TRANSALDOLASE"/>
    <property type="match status" value="1"/>
</dbReference>